<dbReference type="SMART" id="SM00283">
    <property type="entry name" value="MA"/>
    <property type="match status" value="1"/>
</dbReference>
<dbReference type="GO" id="GO:0004888">
    <property type="term" value="F:transmembrane signaling receptor activity"/>
    <property type="evidence" value="ECO:0007669"/>
    <property type="project" value="InterPro"/>
</dbReference>
<keyword evidence="2" id="KW-0145">Chemotaxis</keyword>
<evidence type="ECO:0000256" key="3">
    <source>
        <dbReference type="ARBA" id="ARBA00029447"/>
    </source>
</evidence>
<dbReference type="EMBL" id="SSOA01000007">
    <property type="protein sequence ID" value="THF49009.1"/>
    <property type="molecule type" value="Genomic_DNA"/>
</dbReference>
<keyword evidence="6" id="KW-0812">Transmembrane</keyword>
<dbReference type="GO" id="GO:0007165">
    <property type="term" value="P:signal transduction"/>
    <property type="evidence" value="ECO:0007669"/>
    <property type="project" value="UniProtKB-KW"/>
</dbReference>
<dbReference type="PROSITE" id="PS50111">
    <property type="entry name" value="CHEMOTAXIS_TRANSDUC_2"/>
    <property type="match status" value="1"/>
</dbReference>
<evidence type="ECO:0000256" key="5">
    <source>
        <dbReference type="SAM" id="Coils"/>
    </source>
</evidence>
<dbReference type="GO" id="GO:0006935">
    <property type="term" value="P:chemotaxis"/>
    <property type="evidence" value="ECO:0007669"/>
    <property type="project" value="UniProtKB-KW"/>
</dbReference>
<keyword evidence="6" id="KW-0472">Membrane</keyword>
<dbReference type="Pfam" id="PF00015">
    <property type="entry name" value="MCPsignal"/>
    <property type="match status" value="1"/>
</dbReference>
<dbReference type="PANTHER" id="PTHR43531">
    <property type="entry name" value="PROTEIN ICFG"/>
    <property type="match status" value="1"/>
</dbReference>
<feature type="transmembrane region" description="Helical" evidence="6">
    <location>
        <begin position="188"/>
        <end position="210"/>
    </location>
</feature>
<keyword evidence="4" id="KW-0807">Transducer</keyword>
<sequence length="648" mass="69002">MSFLNNSSIKLKILSVIIPICLIGAGGVAYVAKSYSAADSTYSDFISTDTVAANQIARSVTSLMTVGYDVYQAMTYDKGSDEAKQVIQDYQNSKKTLIDRLEKAKVLTPENAGDIDRFTSQANAIFALTDKAMNAATSGDLEQSKATMAKADPMIGKWRTDLRTWNDDRAKSLLKNSDDITENTNSTIFNALLSLGILFSAGIAAALYIASRGITGPINVLAARMITLANGQTEEGIQGLDRKDEVGQMAQTVSVFRDNAIERVRLERETEANRSLSEKERLEREQQKAKEAADIQFAVDHLASGLSHLADGDISYRIDQTFTANLDIVRANFNASADKLQQALTGVLQNARAIDAGANEIKSAADDLAKRTEQQAASVEETAAALEEITTTVKDSTNRAQEAGALVARTKAGAEQSGEVVRRAVVAMEQIEKSSSEISNIITVIDEIAFQTNLLALNAGVEAARAGEAGKGFAVVAQEVRELAQRSANAAKDIKALIHTSNAQVTSGVQLVGETGKALETIVSEVQEINRHVSAIVDAAHEQSSGLQQINTAVNQMDQDTQKNAAMVEESTAASHSLAREVASMNVLLSQFKLSGGQHTPAAVRPAQSADTAVISPARALGRKIASAFSGKAAPSTAAATNASWEEF</sequence>
<dbReference type="GO" id="GO:0016020">
    <property type="term" value="C:membrane"/>
    <property type="evidence" value="ECO:0007669"/>
    <property type="project" value="UniProtKB-SubCell"/>
</dbReference>
<name>A0A4S3ZTK0_9HYPH</name>
<feature type="transmembrane region" description="Helical" evidence="6">
    <location>
        <begin position="12"/>
        <end position="32"/>
    </location>
</feature>
<evidence type="ECO:0000256" key="2">
    <source>
        <dbReference type="ARBA" id="ARBA00022500"/>
    </source>
</evidence>
<dbReference type="PRINTS" id="PR00260">
    <property type="entry name" value="CHEMTRNSDUCR"/>
</dbReference>
<dbReference type="PANTHER" id="PTHR43531:SF11">
    <property type="entry name" value="METHYL-ACCEPTING CHEMOTAXIS PROTEIN 3"/>
    <property type="match status" value="1"/>
</dbReference>
<dbReference type="Pfam" id="PF00672">
    <property type="entry name" value="HAMP"/>
    <property type="match status" value="1"/>
</dbReference>
<evidence type="ECO:0000259" key="8">
    <source>
        <dbReference type="PROSITE" id="PS50885"/>
    </source>
</evidence>
<evidence type="ECO:0000256" key="6">
    <source>
        <dbReference type="SAM" id="Phobius"/>
    </source>
</evidence>
<dbReference type="RefSeq" id="WP_190236427.1">
    <property type="nucleotide sequence ID" value="NZ_SSOA01000007.1"/>
</dbReference>
<comment type="subcellular location">
    <subcellularLocation>
        <location evidence="1">Membrane</location>
    </subcellularLocation>
</comment>
<dbReference type="FunFam" id="1.10.287.950:FF:000001">
    <property type="entry name" value="Methyl-accepting chemotaxis sensory transducer"/>
    <property type="match status" value="1"/>
</dbReference>
<evidence type="ECO:0000256" key="1">
    <source>
        <dbReference type="ARBA" id="ARBA00004370"/>
    </source>
</evidence>
<feature type="domain" description="Methyl-accepting transducer" evidence="7">
    <location>
        <begin position="350"/>
        <end position="579"/>
    </location>
</feature>
<protein>
    <submittedName>
        <fullName evidence="9">HAMP domain-containing protein</fullName>
    </submittedName>
</protein>
<feature type="coiled-coil region" evidence="5">
    <location>
        <begin position="265"/>
        <end position="292"/>
    </location>
</feature>
<keyword evidence="6" id="KW-1133">Transmembrane helix</keyword>
<organism evidence="9 10">
    <name type="scientific">Allorhizobium terrae</name>
    <dbReference type="NCBI Taxonomy" id="1848972"/>
    <lineage>
        <taxon>Bacteria</taxon>
        <taxon>Pseudomonadati</taxon>
        <taxon>Pseudomonadota</taxon>
        <taxon>Alphaproteobacteria</taxon>
        <taxon>Hyphomicrobiales</taxon>
        <taxon>Rhizobiaceae</taxon>
        <taxon>Rhizobium/Agrobacterium group</taxon>
        <taxon>Allorhizobium</taxon>
    </lineage>
</organism>
<dbReference type="InterPro" id="IPR003660">
    <property type="entry name" value="HAMP_dom"/>
</dbReference>
<comment type="caution">
    <text evidence="9">The sequence shown here is derived from an EMBL/GenBank/DDBJ whole genome shotgun (WGS) entry which is preliminary data.</text>
</comment>
<evidence type="ECO:0000313" key="9">
    <source>
        <dbReference type="EMBL" id="THF49009.1"/>
    </source>
</evidence>
<comment type="similarity">
    <text evidence="3">Belongs to the methyl-accepting chemotaxis (MCP) protein family.</text>
</comment>
<evidence type="ECO:0000256" key="4">
    <source>
        <dbReference type="PROSITE-ProRule" id="PRU00284"/>
    </source>
</evidence>
<feature type="domain" description="HAMP" evidence="8">
    <location>
        <begin position="212"/>
        <end position="265"/>
    </location>
</feature>
<dbReference type="SUPFAM" id="SSF58104">
    <property type="entry name" value="Methyl-accepting chemotaxis protein (MCP) signaling domain"/>
    <property type="match status" value="1"/>
</dbReference>
<gene>
    <name evidence="9" type="ORF">E6C51_14145</name>
</gene>
<proteinExistence type="inferred from homology"/>
<evidence type="ECO:0000259" key="7">
    <source>
        <dbReference type="PROSITE" id="PS50111"/>
    </source>
</evidence>
<evidence type="ECO:0000313" key="10">
    <source>
        <dbReference type="Proteomes" id="UP000310754"/>
    </source>
</evidence>
<accession>A0A4S3ZTK0</accession>
<dbReference type="SMART" id="SM00304">
    <property type="entry name" value="HAMP"/>
    <property type="match status" value="2"/>
</dbReference>
<dbReference type="Gene3D" id="1.10.287.950">
    <property type="entry name" value="Methyl-accepting chemotaxis protein"/>
    <property type="match status" value="1"/>
</dbReference>
<dbReference type="CDD" id="cd11386">
    <property type="entry name" value="MCP_signal"/>
    <property type="match status" value="1"/>
</dbReference>
<reference evidence="9 10" key="1">
    <citation type="submission" date="2019-04" db="EMBL/GenBank/DDBJ databases">
        <title>Rhizobium terrae sp. nov., isolated from a paddy soil.</title>
        <authorList>
            <person name="Lin S.-Y."/>
            <person name="Hameed A."/>
            <person name="Huang H.-I."/>
            <person name="Young C.-C."/>
        </authorList>
    </citation>
    <scope>NUCLEOTIDE SEQUENCE [LARGE SCALE GENOMIC DNA]</scope>
    <source>
        <strain evidence="9 10">CC-HIH110</strain>
    </source>
</reference>
<keyword evidence="10" id="KW-1185">Reference proteome</keyword>
<dbReference type="SUPFAM" id="SSF158472">
    <property type="entry name" value="HAMP domain-like"/>
    <property type="match status" value="1"/>
</dbReference>
<dbReference type="PROSITE" id="PS50885">
    <property type="entry name" value="HAMP"/>
    <property type="match status" value="2"/>
</dbReference>
<dbReference type="InterPro" id="IPR004089">
    <property type="entry name" value="MCPsignal_dom"/>
</dbReference>
<dbReference type="InterPro" id="IPR051310">
    <property type="entry name" value="MCP_chemotaxis"/>
</dbReference>
<feature type="domain" description="HAMP" evidence="8">
    <location>
        <begin position="293"/>
        <end position="345"/>
    </location>
</feature>
<dbReference type="AlphaFoldDB" id="A0A4S3ZTK0"/>
<keyword evidence="5" id="KW-0175">Coiled coil</keyword>
<dbReference type="Proteomes" id="UP000310754">
    <property type="component" value="Unassembled WGS sequence"/>
</dbReference>
<dbReference type="Gene3D" id="6.10.340.10">
    <property type="match status" value="1"/>
</dbReference>
<dbReference type="InterPro" id="IPR004090">
    <property type="entry name" value="Chemotax_Me-accpt_rcpt"/>
</dbReference>